<evidence type="ECO:0000256" key="1">
    <source>
        <dbReference type="ARBA" id="ARBA00004123"/>
    </source>
</evidence>
<dbReference type="GO" id="GO:0032259">
    <property type="term" value="P:methylation"/>
    <property type="evidence" value="ECO:0007669"/>
    <property type="project" value="UniProtKB-KW"/>
</dbReference>
<keyword evidence="2" id="KW-0489">Methyltransferase</keyword>
<keyword evidence="4" id="KW-0949">S-adenosyl-L-methionine</keyword>
<evidence type="ECO:0000256" key="11">
    <source>
        <dbReference type="ARBA" id="ARBA00023242"/>
    </source>
</evidence>
<dbReference type="CDD" id="cd10518">
    <property type="entry name" value="SET_SETD1-like"/>
    <property type="match status" value="1"/>
</dbReference>
<keyword evidence="7" id="KW-0863">Zinc-finger</keyword>
<keyword evidence="11" id="KW-0539">Nucleus</keyword>
<evidence type="ECO:0000256" key="10">
    <source>
        <dbReference type="ARBA" id="ARBA00023163"/>
    </source>
</evidence>
<dbReference type="AlphaFoldDB" id="A0AA38HIJ4"/>
<feature type="domain" description="SET" evidence="12">
    <location>
        <begin position="246"/>
        <end position="362"/>
    </location>
</feature>
<dbReference type="EMBL" id="JALNTZ010002495">
    <property type="protein sequence ID" value="KAJ3617065.1"/>
    <property type="molecule type" value="Genomic_DNA"/>
</dbReference>
<dbReference type="InterPro" id="IPR046341">
    <property type="entry name" value="SET_dom_sf"/>
</dbReference>
<evidence type="ECO:0000259" key="13">
    <source>
        <dbReference type="PROSITE" id="PS50868"/>
    </source>
</evidence>
<dbReference type="PANTHER" id="PTHR45888:SF5">
    <property type="entry name" value="D4, ISOFORM A"/>
    <property type="match status" value="1"/>
</dbReference>
<dbReference type="InterPro" id="IPR003616">
    <property type="entry name" value="Post-SET_dom"/>
</dbReference>
<dbReference type="GO" id="GO:0008276">
    <property type="term" value="F:protein methyltransferase activity"/>
    <property type="evidence" value="ECO:0007669"/>
    <property type="project" value="UniProtKB-ARBA"/>
</dbReference>
<dbReference type="Proteomes" id="UP001168821">
    <property type="component" value="Unassembled WGS sequence"/>
</dbReference>
<evidence type="ECO:0000256" key="8">
    <source>
        <dbReference type="ARBA" id="ARBA00022833"/>
    </source>
</evidence>
<keyword evidence="6" id="KW-0677">Repeat</keyword>
<organism evidence="14 15">
    <name type="scientific">Zophobas morio</name>
    <dbReference type="NCBI Taxonomy" id="2755281"/>
    <lineage>
        <taxon>Eukaryota</taxon>
        <taxon>Metazoa</taxon>
        <taxon>Ecdysozoa</taxon>
        <taxon>Arthropoda</taxon>
        <taxon>Hexapoda</taxon>
        <taxon>Insecta</taxon>
        <taxon>Pterygota</taxon>
        <taxon>Neoptera</taxon>
        <taxon>Endopterygota</taxon>
        <taxon>Coleoptera</taxon>
        <taxon>Polyphaga</taxon>
        <taxon>Cucujiformia</taxon>
        <taxon>Tenebrionidae</taxon>
        <taxon>Zophobas</taxon>
    </lineage>
</organism>
<evidence type="ECO:0000256" key="2">
    <source>
        <dbReference type="ARBA" id="ARBA00022603"/>
    </source>
</evidence>
<gene>
    <name evidence="14" type="ORF">Zmor_008882</name>
</gene>
<keyword evidence="5" id="KW-0479">Metal-binding</keyword>
<dbReference type="PROSITE" id="PS51542">
    <property type="entry name" value="FYRN"/>
    <property type="match status" value="1"/>
</dbReference>
<dbReference type="GO" id="GO:0008270">
    <property type="term" value="F:zinc ion binding"/>
    <property type="evidence" value="ECO:0007669"/>
    <property type="project" value="UniProtKB-KW"/>
</dbReference>
<dbReference type="Gene3D" id="3.30.160.360">
    <property type="match status" value="1"/>
</dbReference>
<evidence type="ECO:0000256" key="9">
    <source>
        <dbReference type="ARBA" id="ARBA00023015"/>
    </source>
</evidence>
<proteinExistence type="predicted"/>
<dbReference type="InterPro" id="IPR003888">
    <property type="entry name" value="FYrich_N"/>
</dbReference>
<dbReference type="SUPFAM" id="SSF82199">
    <property type="entry name" value="SET domain"/>
    <property type="match status" value="1"/>
</dbReference>
<dbReference type="GO" id="GO:0005634">
    <property type="term" value="C:nucleus"/>
    <property type="evidence" value="ECO:0007669"/>
    <property type="project" value="UniProtKB-SubCell"/>
</dbReference>
<evidence type="ECO:0000313" key="14">
    <source>
        <dbReference type="EMBL" id="KAJ3617065.1"/>
    </source>
</evidence>
<dbReference type="InterPro" id="IPR001214">
    <property type="entry name" value="SET_dom"/>
</dbReference>
<evidence type="ECO:0000256" key="3">
    <source>
        <dbReference type="ARBA" id="ARBA00022679"/>
    </source>
</evidence>
<evidence type="ECO:0000313" key="15">
    <source>
        <dbReference type="Proteomes" id="UP001168821"/>
    </source>
</evidence>
<dbReference type="GO" id="GO:0008170">
    <property type="term" value="F:N-methyltransferase activity"/>
    <property type="evidence" value="ECO:0007669"/>
    <property type="project" value="UniProtKB-ARBA"/>
</dbReference>
<keyword evidence="3" id="KW-0808">Transferase</keyword>
<dbReference type="SMART" id="SM00317">
    <property type="entry name" value="SET"/>
    <property type="match status" value="1"/>
</dbReference>
<dbReference type="PROSITE" id="PS50868">
    <property type="entry name" value="POST_SET"/>
    <property type="match status" value="1"/>
</dbReference>
<evidence type="ECO:0000256" key="4">
    <source>
        <dbReference type="ARBA" id="ARBA00022691"/>
    </source>
</evidence>
<dbReference type="PANTHER" id="PTHR45888">
    <property type="entry name" value="HL01030P-RELATED"/>
    <property type="match status" value="1"/>
</dbReference>
<comment type="caution">
    <text evidence="14">The sequence shown here is derived from an EMBL/GenBank/DDBJ whole genome shotgun (WGS) entry which is preliminary data.</text>
</comment>
<feature type="domain" description="Post-SET" evidence="13">
    <location>
        <begin position="370"/>
        <end position="386"/>
    </location>
</feature>
<dbReference type="SMART" id="SM00541">
    <property type="entry name" value="FYRN"/>
    <property type="match status" value="1"/>
</dbReference>
<keyword evidence="8" id="KW-0862">Zinc</keyword>
<keyword evidence="9" id="KW-0805">Transcription regulation</keyword>
<dbReference type="Gene3D" id="2.170.270.10">
    <property type="entry name" value="SET domain"/>
    <property type="match status" value="1"/>
</dbReference>
<reference evidence="14" key="1">
    <citation type="journal article" date="2023" name="G3 (Bethesda)">
        <title>Whole genome assemblies of Zophobas morio and Tenebrio molitor.</title>
        <authorList>
            <person name="Kaur S."/>
            <person name="Stinson S.A."/>
            <person name="diCenzo G.C."/>
        </authorList>
    </citation>
    <scope>NUCLEOTIDE SEQUENCE</scope>
    <source>
        <strain evidence="14">QUZm001</strain>
    </source>
</reference>
<dbReference type="PROSITE" id="PS50280">
    <property type="entry name" value="SET"/>
    <property type="match status" value="1"/>
</dbReference>
<dbReference type="Pfam" id="PF00856">
    <property type="entry name" value="SET"/>
    <property type="match status" value="1"/>
</dbReference>
<dbReference type="Pfam" id="PF05964">
    <property type="entry name" value="FYRN"/>
    <property type="match status" value="1"/>
</dbReference>
<evidence type="ECO:0000256" key="7">
    <source>
        <dbReference type="ARBA" id="ARBA00022771"/>
    </source>
</evidence>
<accession>A0AA38HIJ4</accession>
<evidence type="ECO:0000259" key="12">
    <source>
        <dbReference type="PROSITE" id="PS50280"/>
    </source>
</evidence>
<sequence>MQTTLEEELGFHMKSRVGALTIHSIGNLVPTKEFVSEDRACIYPVGYRATRLYWSLWKPTLKAVYTCLIKIKNNRPLFKLSCPSENWKLRNVDLNGLNHDLVTWRIENLPGLTCFYCTEGASSIRSSLGVQVRGTKFGVCPLQSTAICPLNNYLPTQPSYHLNHPPRNGLLCARLIPYCDVVRMKDCWCSVEKIPLKSKLPMKSVKALETISYFTDLSKAKASRSSKPQPRSLENQYLTLEASSRLRTVVSKSSIQGRGVFATQPFEKGEVVMEYTGELVRPIIADARESFYKQYGLGDYVFRLTDSVYIDATFKGNNARFINHSCEPNCKSLVVNIEGEAKIIIISARDIEAGEELSYDYKFDWEDEKKKEECRCGALNCKKYLNYIDRVKKRG</sequence>
<evidence type="ECO:0000256" key="5">
    <source>
        <dbReference type="ARBA" id="ARBA00022723"/>
    </source>
</evidence>
<name>A0AA38HIJ4_9CUCU</name>
<dbReference type="GO" id="GO:0008757">
    <property type="term" value="F:S-adenosylmethionine-dependent methyltransferase activity"/>
    <property type="evidence" value="ECO:0007669"/>
    <property type="project" value="UniProtKB-ARBA"/>
</dbReference>
<comment type="subcellular location">
    <subcellularLocation>
        <location evidence="1">Nucleus</location>
    </subcellularLocation>
</comment>
<keyword evidence="10" id="KW-0804">Transcription</keyword>
<keyword evidence="15" id="KW-1185">Reference proteome</keyword>
<protein>
    <submittedName>
        <fullName evidence="14">Uncharacterized protein</fullName>
    </submittedName>
</protein>
<evidence type="ECO:0000256" key="6">
    <source>
        <dbReference type="ARBA" id="ARBA00022737"/>
    </source>
</evidence>